<proteinExistence type="predicted"/>
<organism evidence="3 4">
    <name type="scientific">Neonectria magnoliae</name>
    <dbReference type="NCBI Taxonomy" id="2732573"/>
    <lineage>
        <taxon>Eukaryota</taxon>
        <taxon>Fungi</taxon>
        <taxon>Dikarya</taxon>
        <taxon>Ascomycota</taxon>
        <taxon>Pezizomycotina</taxon>
        <taxon>Sordariomycetes</taxon>
        <taxon>Hypocreomycetidae</taxon>
        <taxon>Hypocreales</taxon>
        <taxon>Nectriaceae</taxon>
        <taxon>Neonectria</taxon>
    </lineage>
</organism>
<keyword evidence="2" id="KW-0812">Transmembrane</keyword>
<feature type="region of interest" description="Disordered" evidence="1">
    <location>
        <begin position="64"/>
        <end position="98"/>
    </location>
</feature>
<feature type="region of interest" description="Disordered" evidence="1">
    <location>
        <begin position="327"/>
        <end position="455"/>
    </location>
</feature>
<reference evidence="3 4" key="1">
    <citation type="journal article" date="2025" name="Microbiol. Resour. Announc.">
        <title>Draft genome sequences for Neonectria magnoliae and Neonectria punicea, canker pathogens of Liriodendron tulipifera and Acer saccharum in West Virginia.</title>
        <authorList>
            <person name="Petronek H.M."/>
            <person name="Kasson M.T."/>
            <person name="Metheny A.M."/>
            <person name="Stauder C.M."/>
            <person name="Lovett B."/>
            <person name="Lynch S.C."/>
            <person name="Garnas J.R."/>
            <person name="Kasson L.R."/>
            <person name="Stajich J.E."/>
        </authorList>
    </citation>
    <scope>NUCLEOTIDE SEQUENCE [LARGE SCALE GENOMIC DNA]</scope>
    <source>
        <strain evidence="3 4">NRRL 64651</strain>
    </source>
</reference>
<keyword evidence="2" id="KW-0472">Membrane</keyword>
<keyword evidence="2" id="KW-1133">Transmembrane helix</keyword>
<dbReference type="Pfam" id="PF11911">
    <property type="entry name" value="DUF3429"/>
    <property type="match status" value="1"/>
</dbReference>
<evidence type="ECO:0000256" key="2">
    <source>
        <dbReference type="SAM" id="Phobius"/>
    </source>
</evidence>
<evidence type="ECO:0008006" key="5">
    <source>
        <dbReference type="Google" id="ProtNLM"/>
    </source>
</evidence>
<dbReference type="PANTHER" id="PTHR15887">
    <property type="entry name" value="TRANSMEMBRANE PROTEIN 69"/>
    <property type="match status" value="1"/>
</dbReference>
<feature type="transmembrane region" description="Helical" evidence="2">
    <location>
        <begin position="220"/>
        <end position="244"/>
    </location>
</feature>
<name>A0ABR1HYA8_9HYPO</name>
<dbReference type="InterPro" id="IPR021836">
    <property type="entry name" value="DUF3429"/>
</dbReference>
<feature type="compositionally biased region" description="Basic and acidic residues" evidence="1">
    <location>
        <begin position="327"/>
        <end position="370"/>
    </location>
</feature>
<gene>
    <name evidence="3" type="ORF">QQZ08_007280</name>
</gene>
<evidence type="ECO:0000256" key="1">
    <source>
        <dbReference type="SAM" id="MobiDB-lite"/>
    </source>
</evidence>
<dbReference type="EMBL" id="JAZAVK010000069">
    <property type="protein sequence ID" value="KAK7426250.1"/>
    <property type="molecule type" value="Genomic_DNA"/>
</dbReference>
<evidence type="ECO:0000313" key="4">
    <source>
        <dbReference type="Proteomes" id="UP001498421"/>
    </source>
</evidence>
<feature type="compositionally biased region" description="Basic and acidic residues" evidence="1">
    <location>
        <begin position="379"/>
        <end position="397"/>
    </location>
</feature>
<sequence length="455" mass="50886">MLRTSQSLLRLTSRVSSAAPARGASIRFSANLPRYRAALYSSKPTNPPPPKQPIDREHEKKLAQETLKSDPAAVSTQSSVRHVVEESQSPVEKEHDMGAELKQDIETVTDTFSFKSVPRESRILGLAGTLPYLGTSLSTVFLSWDLNKDFPTGNGIFDAIFIDHETARYLLSILEPVQLGYGAVIISFLGAIHWGLEYAEKHPSRERTRFRYGTGLAASLVAWPTLFMPVEYALTSQFMAFVALYAADSRAVTRGWAPHWYNTYRFLLTAMVGLAIFISLVGRSKIGQHQALSKQVLQDRIATPGLADTETDWAKLEAEEKKRIKKEKAEAAKKAEKEEQERKQKGMKADKGHKEPEDVKDDDAKESKDAEESEDGDEAKDSENSKDQESATQSKDEDKEEDKEEGKEEDKEESRDSKNQNAGDEKGRDDKEPASKDKSKESDGDEKNAKKKKKN</sequence>
<evidence type="ECO:0000313" key="3">
    <source>
        <dbReference type="EMBL" id="KAK7426250.1"/>
    </source>
</evidence>
<accession>A0ABR1HYA8</accession>
<dbReference type="PANTHER" id="PTHR15887:SF1">
    <property type="entry name" value="TRANSMEMBRANE PROTEIN 69"/>
    <property type="match status" value="1"/>
</dbReference>
<feature type="transmembrane region" description="Helical" evidence="2">
    <location>
        <begin position="179"/>
        <end position="199"/>
    </location>
</feature>
<keyword evidence="4" id="KW-1185">Reference proteome</keyword>
<feature type="transmembrane region" description="Helical" evidence="2">
    <location>
        <begin position="264"/>
        <end position="282"/>
    </location>
</feature>
<dbReference type="Proteomes" id="UP001498421">
    <property type="component" value="Unassembled WGS sequence"/>
</dbReference>
<protein>
    <recommendedName>
        <fullName evidence="5">Mitochondrial inner membrane protein 1</fullName>
    </recommendedName>
</protein>
<feature type="compositionally biased region" description="Polar residues" evidence="1">
    <location>
        <begin position="74"/>
        <end position="90"/>
    </location>
</feature>
<feature type="transmembrane region" description="Helical" evidence="2">
    <location>
        <begin position="123"/>
        <end position="144"/>
    </location>
</feature>
<feature type="compositionally biased region" description="Basic and acidic residues" evidence="1">
    <location>
        <begin position="404"/>
        <end position="448"/>
    </location>
</feature>
<comment type="caution">
    <text evidence="3">The sequence shown here is derived from an EMBL/GenBank/DDBJ whole genome shotgun (WGS) entry which is preliminary data.</text>
</comment>